<dbReference type="InterPro" id="IPR000801">
    <property type="entry name" value="Esterase-like"/>
</dbReference>
<evidence type="ECO:0008006" key="2">
    <source>
        <dbReference type="Google" id="ProtNLM"/>
    </source>
</evidence>
<protein>
    <recommendedName>
        <fullName evidence="2">Esterase</fullName>
    </recommendedName>
</protein>
<dbReference type="EMBL" id="DRQG01000109">
    <property type="protein sequence ID" value="HGY56397.1"/>
    <property type="molecule type" value="Genomic_DNA"/>
</dbReference>
<sequence>MKNRFYISSLFLVILSLAIFWGCEEKQASFPNQYNTGLAKTKGTLEQVTINSLYVGEAKTANIYLPAGYDPNGDKTYPVVYMLHGIFSDEDYWLNTYYLKELADQLIADGKIQPMIMVMPNAKNAMGGSFYTNSIDIDPNRNPTMNPALGFGLYEYYLIQEVIPTVEAQYKIDPEKRAIQGKSMGGYGAMKLALLYPTMFKSIAAHSGPIAFDALLFSEGSNLLTRLAKEQVDSLGKPLPYIDLASAVASPSTHVLTLMSFGLASAFSPHFGTAGTYDSYLLSAGYPIDPSTVYQYMVSSTPVDTAGPGPADDIYPGVDLPFRIAQPGVTADTVTESYTKFLMHDCYTMLATGKAPDQTPLDIESFKKLNLYFDCGIQDDTNPADDGMGLNIIPTNDAFHNLLDQMGITHRYERYTGDHMSDVYYRVEIGLKEHDKVFK</sequence>
<dbReference type="PANTHER" id="PTHR48098:SF1">
    <property type="entry name" value="DIACYLGLYCEROL ACYLTRANSFERASE_MYCOLYLTRANSFERASE AG85A"/>
    <property type="match status" value="1"/>
</dbReference>
<dbReference type="InterPro" id="IPR029058">
    <property type="entry name" value="AB_hydrolase_fold"/>
</dbReference>
<dbReference type="GO" id="GO:0016747">
    <property type="term" value="F:acyltransferase activity, transferring groups other than amino-acyl groups"/>
    <property type="evidence" value="ECO:0007669"/>
    <property type="project" value="TreeGrafter"/>
</dbReference>
<dbReference type="Proteomes" id="UP000885779">
    <property type="component" value="Unassembled WGS sequence"/>
</dbReference>
<gene>
    <name evidence="1" type="ORF">ENK44_11875</name>
</gene>
<comment type="caution">
    <text evidence="1">The sequence shown here is derived from an EMBL/GenBank/DDBJ whole genome shotgun (WGS) entry which is preliminary data.</text>
</comment>
<reference evidence="1" key="1">
    <citation type="journal article" date="2020" name="mSystems">
        <title>Genome- and Community-Level Interaction Insights into Carbon Utilization and Element Cycling Functions of Hydrothermarchaeota in Hydrothermal Sediment.</title>
        <authorList>
            <person name="Zhou Z."/>
            <person name="Liu Y."/>
            <person name="Xu W."/>
            <person name="Pan J."/>
            <person name="Luo Z.H."/>
            <person name="Li M."/>
        </authorList>
    </citation>
    <scope>NUCLEOTIDE SEQUENCE [LARGE SCALE GENOMIC DNA]</scope>
    <source>
        <strain evidence="1">HyVt-577</strain>
    </source>
</reference>
<dbReference type="InterPro" id="IPR050583">
    <property type="entry name" value="Mycobacterial_A85_antigen"/>
</dbReference>
<dbReference type="PANTHER" id="PTHR48098">
    <property type="entry name" value="ENTEROCHELIN ESTERASE-RELATED"/>
    <property type="match status" value="1"/>
</dbReference>
<dbReference type="Pfam" id="PF00756">
    <property type="entry name" value="Esterase"/>
    <property type="match status" value="1"/>
</dbReference>
<proteinExistence type="predicted"/>
<evidence type="ECO:0000313" key="1">
    <source>
        <dbReference type="EMBL" id="HGY56397.1"/>
    </source>
</evidence>
<dbReference type="Gene3D" id="3.40.50.1820">
    <property type="entry name" value="alpha/beta hydrolase"/>
    <property type="match status" value="1"/>
</dbReference>
<accession>A0A7V4U312</accession>
<dbReference type="SUPFAM" id="SSF53474">
    <property type="entry name" value="alpha/beta-Hydrolases"/>
    <property type="match status" value="1"/>
</dbReference>
<name>A0A7V4U312_CALAY</name>
<dbReference type="AlphaFoldDB" id="A0A7V4U312"/>
<organism evidence="1">
    <name type="scientific">Caldithrix abyssi</name>
    <dbReference type="NCBI Taxonomy" id="187145"/>
    <lineage>
        <taxon>Bacteria</taxon>
        <taxon>Pseudomonadati</taxon>
        <taxon>Calditrichota</taxon>
        <taxon>Calditrichia</taxon>
        <taxon>Calditrichales</taxon>
        <taxon>Calditrichaceae</taxon>
        <taxon>Caldithrix</taxon>
    </lineage>
</organism>